<reference evidence="1 2" key="1">
    <citation type="journal article" date="2022" name="bioRxiv">
        <title>The genome of the oomycete Peronosclerospora sorghi, a cosmopolitan pathogen of maize and sorghum, is inflated with dispersed pseudogenes.</title>
        <authorList>
            <person name="Fletcher K."/>
            <person name="Martin F."/>
            <person name="Isakeit T."/>
            <person name="Cavanaugh K."/>
            <person name="Magill C."/>
            <person name="Michelmore R."/>
        </authorList>
    </citation>
    <scope>NUCLEOTIDE SEQUENCE [LARGE SCALE GENOMIC DNA]</scope>
    <source>
        <strain evidence="1">P6</strain>
    </source>
</reference>
<evidence type="ECO:0000313" key="2">
    <source>
        <dbReference type="Proteomes" id="UP001163321"/>
    </source>
</evidence>
<sequence length="161" mass="18097">MIVIPVHRKEDTSAMTSKKLSRYFLHFVDISQTSLKEAAREPRPVWYQVLLWPRVAALEKNGRGANNQIESQQSSTKSHIGCNSRLGQQLCYSFASKTSATEDDNLHDLSYPINKLELPSWQPTVASCPEALLKVPQPVPESRLSIGGRVRLSNPVEHCQE</sequence>
<evidence type="ECO:0000313" key="1">
    <source>
        <dbReference type="EMBL" id="KAI9912693.1"/>
    </source>
</evidence>
<gene>
    <name evidence="1" type="ORF">PsorP6_005392</name>
</gene>
<protein>
    <submittedName>
        <fullName evidence="1">Uncharacterized protein</fullName>
    </submittedName>
</protein>
<dbReference type="EMBL" id="CM047583">
    <property type="protein sequence ID" value="KAI9912693.1"/>
    <property type="molecule type" value="Genomic_DNA"/>
</dbReference>
<accession>A0ACC0W420</accession>
<comment type="caution">
    <text evidence="1">The sequence shown here is derived from an EMBL/GenBank/DDBJ whole genome shotgun (WGS) entry which is preliminary data.</text>
</comment>
<name>A0ACC0W420_9STRA</name>
<proteinExistence type="predicted"/>
<dbReference type="Proteomes" id="UP001163321">
    <property type="component" value="Chromosome 4"/>
</dbReference>
<organism evidence="1 2">
    <name type="scientific">Peronosclerospora sorghi</name>
    <dbReference type="NCBI Taxonomy" id="230839"/>
    <lineage>
        <taxon>Eukaryota</taxon>
        <taxon>Sar</taxon>
        <taxon>Stramenopiles</taxon>
        <taxon>Oomycota</taxon>
        <taxon>Peronosporomycetes</taxon>
        <taxon>Peronosporales</taxon>
        <taxon>Peronosporaceae</taxon>
        <taxon>Peronosclerospora</taxon>
    </lineage>
</organism>
<keyword evidence="2" id="KW-1185">Reference proteome</keyword>